<dbReference type="InterPro" id="IPR029151">
    <property type="entry name" value="Sensor-like_sf"/>
</dbReference>
<dbReference type="GO" id="GO:0006935">
    <property type="term" value="P:chemotaxis"/>
    <property type="evidence" value="ECO:0007669"/>
    <property type="project" value="InterPro"/>
</dbReference>
<evidence type="ECO:0000256" key="1">
    <source>
        <dbReference type="ARBA" id="ARBA00023224"/>
    </source>
</evidence>
<dbReference type="SMART" id="SM00283">
    <property type="entry name" value="MA"/>
    <property type="match status" value="1"/>
</dbReference>
<evidence type="ECO:0000259" key="5">
    <source>
        <dbReference type="PROSITE" id="PS50885"/>
    </source>
</evidence>
<dbReference type="STRING" id="183.GCA_002009735_00194"/>
<dbReference type="InterPro" id="IPR029150">
    <property type="entry name" value="dCache_3"/>
</dbReference>
<dbReference type="PROSITE" id="PS50111">
    <property type="entry name" value="CHEMOTAXIS_TRANSDUC_2"/>
    <property type="match status" value="1"/>
</dbReference>
<organism evidence="6 7">
    <name type="scientific">Leptonema illini DSM 21528</name>
    <dbReference type="NCBI Taxonomy" id="929563"/>
    <lineage>
        <taxon>Bacteria</taxon>
        <taxon>Pseudomonadati</taxon>
        <taxon>Spirochaetota</taxon>
        <taxon>Spirochaetia</taxon>
        <taxon>Leptospirales</taxon>
        <taxon>Leptospiraceae</taxon>
        <taxon>Leptonema</taxon>
    </lineage>
</organism>
<sequence>MQMRSLSIRHKMILGLLAITGILTLIYSVQALYGMGRLIDLHREAMAHNLAAATEARMASMLRSTELALSPIINDDRVLDAFADRDRQRLQTLTSPIWKDLHAKGIAQFQFHTAPATSFLRLHQLDKFGDDLSSFRLTVVEANQKGKTVAGLEEGRGGFGFRVVIPLKRDGKAIGSVELAQNFEKAFLSDLKADLGGEYFLYRFTDVDGASWNKGDALLASTAEEDAHPPESLASTEWQNRPYSTTMRGDTLIATIPVKDYSGRAVGLIVAHIDLHNFEAEKRLLFIFFLGTGLIGVAASVFAASRLVRLVFVPLAECIRVAGRISEGDLTEGLDEKRNDEIGAIYRSLNTMRIRLTELLSELSLTARKTSHAARELQIGTEEVTTSAQQVSKTMEQMAGESADLSEHARRSRLAAGDLEKTGKAVQETARKTGEQSAAVRQSSREAALAARESDERLEKISNQLARSAESVQALGRSLEQVREFAGTIQNISDEINLLSLNASIEAARAGEAGRGFAVVAQHVSRLADESGKAVSDIHRTIESVLKDSKTTSANILAGNKEMNESASALHGVLSTMESIDGMIGKVDDFVQSIAASADRQSKEAAEVLRAMDQVAGLVESSASATEEVAASMEEITGLMNSLKAASSDLSGMAQSIQKDTERFKLA</sequence>
<dbReference type="InterPro" id="IPR004089">
    <property type="entry name" value="MCPsignal_dom"/>
</dbReference>
<gene>
    <name evidence="6" type="ORF">Lepil_0576</name>
</gene>
<dbReference type="GO" id="GO:0007165">
    <property type="term" value="P:signal transduction"/>
    <property type="evidence" value="ECO:0007669"/>
    <property type="project" value="UniProtKB-KW"/>
</dbReference>
<dbReference type="PRINTS" id="PR00260">
    <property type="entry name" value="CHEMTRNSDUCR"/>
</dbReference>
<dbReference type="SUPFAM" id="SSF58104">
    <property type="entry name" value="Methyl-accepting chemotaxis protein (MCP) signaling domain"/>
    <property type="match status" value="1"/>
</dbReference>
<dbReference type="InterPro" id="IPR003660">
    <property type="entry name" value="HAMP_dom"/>
</dbReference>
<dbReference type="Pfam" id="PF14827">
    <property type="entry name" value="dCache_3"/>
    <property type="match status" value="1"/>
</dbReference>
<comment type="similarity">
    <text evidence="2">Belongs to the methyl-accepting chemotaxis (MCP) protein family.</text>
</comment>
<feature type="domain" description="Methyl-accepting transducer" evidence="4">
    <location>
        <begin position="380"/>
        <end position="616"/>
    </location>
</feature>
<dbReference type="PANTHER" id="PTHR32089:SF112">
    <property type="entry name" value="LYSOZYME-LIKE PROTEIN-RELATED"/>
    <property type="match status" value="1"/>
</dbReference>
<dbReference type="Proteomes" id="UP000005737">
    <property type="component" value="Unassembled WGS sequence"/>
</dbReference>
<evidence type="ECO:0000259" key="4">
    <source>
        <dbReference type="PROSITE" id="PS50111"/>
    </source>
</evidence>
<dbReference type="HOGENOM" id="CLU_000445_107_19_12"/>
<dbReference type="GO" id="GO:0004888">
    <property type="term" value="F:transmembrane signaling receptor activity"/>
    <property type="evidence" value="ECO:0007669"/>
    <property type="project" value="InterPro"/>
</dbReference>
<evidence type="ECO:0000313" key="7">
    <source>
        <dbReference type="Proteomes" id="UP000005737"/>
    </source>
</evidence>
<dbReference type="EMBL" id="JH597773">
    <property type="protein sequence ID" value="EHQ05280.1"/>
    <property type="molecule type" value="Genomic_DNA"/>
</dbReference>
<name>H2CC51_9LEPT</name>
<keyword evidence="7" id="KW-1185">Reference proteome</keyword>
<dbReference type="Gene3D" id="1.10.287.950">
    <property type="entry name" value="Methyl-accepting chemotaxis protein"/>
    <property type="match status" value="1"/>
</dbReference>
<dbReference type="CDD" id="cd06225">
    <property type="entry name" value="HAMP"/>
    <property type="match status" value="1"/>
</dbReference>
<feature type="domain" description="HAMP" evidence="5">
    <location>
        <begin position="309"/>
        <end position="361"/>
    </location>
</feature>
<dbReference type="InterPro" id="IPR004090">
    <property type="entry name" value="Chemotax_Me-accpt_rcpt"/>
</dbReference>
<dbReference type="RefSeq" id="WP_002769764.1">
    <property type="nucleotide sequence ID" value="NZ_JH597773.1"/>
</dbReference>
<dbReference type="PROSITE" id="PS50885">
    <property type="entry name" value="HAMP"/>
    <property type="match status" value="1"/>
</dbReference>
<protein>
    <submittedName>
        <fullName evidence="6">Methyl-accepting chemotaxis sensory transducer</fullName>
    </submittedName>
</protein>
<evidence type="ECO:0000256" key="2">
    <source>
        <dbReference type="ARBA" id="ARBA00029447"/>
    </source>
</evidence>
<evidence type="ECO:0000313" key="6">
    <source>
        <dbReference type="EMBL" id="EHQ05280.1"/>
    </source>
</evidence>
<proteinExistence type="inferred from homology"/>
<dbReference type="Pfam" id="PF00015">
    <property type="entry name" value="MCPsignal"/>
    <property type="match status" value="1"/>
</dbReference>
<dbReference type="SMART" id="SM00304">
    <property type="entry name" value="HAMP"/>
    <property type="match status" value="2"/>
</dbReference>
<reference evidence="6 7" key="1">
    <citation type="submission" date="2011-10" db="EMBL/GenBank/DDBJ databases">
        <title>The Improved High-Quality Draft genome of Leptonema illini DSM 21528.</title>
        <authorList>
            <consortium name="US DOE Joint Genome Institute (JGI-PGF)"/>
            <person name="Lucas S."/>
            <person name="Copeland A."/>
            <person name="Lapidus A."/>
            <person name="Glavina del Rio T."/>
            <person name="Dalin E."/>
            <person name="Tice H."/>
            <person name="Bruce D."/>
            <person name="Goodwin L."/>
            <person name="Pitluck S."/>
            <person name="Peters L."/>
            <person name="Mikhailova N."/>
            <person name="Held B."/>
            <person name="Kyrpides N."/>
            <person name="Mavromatis K."/>
            <person name="Ivanova N."/>
            <person name="Markowitz V."/>
            <person name="Cheng J.-F."/>
            <person name="Hugenholtz P."/>
            <person name="Woyke T."/>
            <person name="Wu D."/>
            <person name="Gronow S."/>
            <person name="Wellnitz S."/>
            <person name="Brambilla E.-M."/>
            <person name="Klenk H.-P."/>
            <person name="Eisen J.A."/>
        </authorList>
    </citation>
    <scope>NUCLEOTIDE SEQUENCE [LARGE SCALE GENOMIC DNA]</scope>
    <source>
        <strain evidence="6 7">DSM 21528</strain>
    </source>
</reference>
<dbReference type="SUPFAM" id="SSF103190">
    <property type="entry name" value="Sensory domain-like"/>
    <property type="match status" value="1"/>
</dbReference>
<accession>H2CC51</accession>
<dbReference type="PANTHER" id="PTHR32089">
    <property type="entry name" value="METHYL-ACCEPTING CHEMOTAXIS PROTEIN MCPB"/>
    <property type="match status" value="1"/>
</dbReference>
<dbReference type="Pfam" id="PF00672">
    <property type="entry name" value="HAMP"/>
    <property type="match status" value="1"/>
</dbReference>
<dbReference type="GO" id="GO:0016020">
    <property type="term" value="C:membrane"/>
    <property type="evidence" value="ECO:0007669"/>
    <property type="project" value="InterPro"/>
</dbReference>
<keyword evidence="1 3" id="KW-0807">Transducer</keyword>
<dbReference type="AlphaFoldDB" id="H2CC51"/>
<evidence type="ECO:0000256" key="3">
    <source>
        <dbReference type="PROSITE-ProRule" id="PRU00284"/>
    </source>
</evidence>